<gene>
    <name evidence="11" type="ORF">INT43_007199</name>
</gene>
<dbReference type="Pfam" id="PF21317">
    <property type="entry name" value="BetaGal_ABD_1"/>
    <property type="match status" value="1"/>
</dbReference>
<dbReference type="FunFam" id="2.60.120.260:FF:000049">
    <property type="entry name" value="Beta-galactosidase"/>
    <property type="match status" value="1"/>
</dbReference>
<dbReference type="InterPro" id="IPR019801">
    <property type="entry name" value="Glyco_hydro_35_CS"/>
</dbReference>
<protein>
    <recommendedName>
        <fullName evidence="5">Beta-galactosidase</fullName>
        <ecNumber evidence="5">3.2.1.23</ecNumber>
    </recommendedName>
</protein>
<evidence type="ECO:0000256" key="3">
    <source>
        <dbReference type="ARBA" id="ARBA00023295"/>
    </source>
</evidence>
<dbReference type="Gene3D" id="2.60.120.260">
    <property type="entry name" value="Galactose-binding domain-like"/>
    <property type="match status" value="2"/>
</dbReference>
<dbReference type="SUPFAM" id="SSF49785">
    <property type="entry name" value="Galactose-binding domain-like"/>
    <property type="match status" value="1"/>
</dbReference>
<feature type="active site" description="Proton donor" evidence="4">
    <location>
        <position position="187"/>
    </location>
</feature>
<evidence type="ECO:0000256" key="4">
    <source>
        <dbReference type="PIRSR" id="PIRSR006336-1"/>
    </source>
</evidence>
<keyword evidence="7" id="KW-0732">Signal</keyword>
<dbReference type="InterPro" id="IPR008979">
    <property type="entry name" value="Galactose-bd-like_sf"/>
</dbReference>
<dbReference type="GO" id="GO:0004565">
    <property type="term" value="F:beta-galactosidase activity"/>
    <property type="evidence" value="ECO:0007669"/>
    <property type="project" value="UniProtKB-EC"/>
</dbReference>
<dbReference type="InterPro" id="IPR048912">
    <property type="entry name" value="BetaGal1-like_ABD1"/>
</dbReference>
<evidence type="ECO:0000259" key="9">
    <source>
        <dbReference type="Pfam" id="PF21317"/>
    </source>
</evidence>
<dbReference type="Pfam" id="PF01301">
    <property type="entry name" value="Glyco_hydro_35"/>
    <property type="match status" value="1"/>
</dbReference>
<name>A0A8H7UHU7_MORIS</name>
<evidence type="ECO:0000256" key="7">
    <source>
        <dbReference type="SAM" id="SignalP"/>
    </source>
</evidence>
<dbReference type="AlphaFoldDB" id="A0A8H7UHU7"/>
<evidence type="ECO:0000256" key="6">
    <source>
        <dbReference type="RuleBase" id="RU003679"/>
    </source>
</evidence>
<dbReference type="Gene3D" id="3.20.20.80">
    <property type="entry name" value="Glycosidases"/>
    <property type="match status" value="1"/>
</dbReference>
<dbReference type="Pfam" id="PF21467">
    <property type="entry name" value="BetaGal_gal-bd"/>
    <property type="match status" value="1"/>
</dbReference>
<dbReference type="PROSITE" id="PS01182">
    <property type="entry name" value="GLYCOSYL_HYDROL_F35"/>
    <property type="match status" value="1"/>
</dbReference>
<keyword evidence="3 5" id="KW-0326">Glycosidase</keyword>
<dbReference type="InterPro" id="IPR048913">
    <property type="entry name" value="BetaGal_gal-bd"/>
</dbReference>
<keyword evidence="12" id="KW-1185">Reference proteome</keyword>
<feature type="domain" description="Glycoside hydrolase 35 catalytic" evidence="8">
    <location>
        <begin position="40"/>
        <end position="362"/>
    </location>
</feature>
<feature type="domain" description="Beta-galactosidase galactose-binding" evidence="10">
    <location>
        <begin position="540"/>
        <end position="598"/>
    </location>
</feature>
<dbReference type="InterPro" id="IPR026283">
    <property type="entry name" value="B-gal_1-like"/>
</dbReference>
<reference evidence="11" key="1">
    <citation type="submission" date="2020-12" db="EMBL/GenBank/DDBJ databases">
        <title>Metabolic potential, ecology and presence of endohyphal bacteria is reflected in genomic diversity of Mucoromycotina.</title>
        <authorList>
            <person name="Muszewska A."/>
            <person name="Okrasinska A."/>
            <person name="Steczkiewicz K."/>
            <person name="Drgas O."/>
            <person name="Orlowska M."/>
            <person name="Perlinska-Lenart U."/>
            <person name="Aleksandrzak-Piekarczyk T."/>
            <person name="Szatraj K."/>
            <person name="Zielenkiewicz U."/>
            <person name="Pilsyk S."/>
            <person name="Malc E."/>
            <person name="Mieczkowski P."/>
            <person name="Kruszewska J.S."/>
            <person name="Biernat P."/>
            <person name="Pawlowska J."/>
        </authorList>
    </citation>
    <scope>NUCLEOTIDE SEQUENCE</scope>
    <source>
        <strain evidence="11">WA0000067209</strain>
    </source>
</reference>
<evidence type="ECO:0000259" key="10">
    <source>
        <dbReference type="Pfam" id="PF21467"/>
    </source>
</evidence>
<dbReference type="GO" id="GO:0005975">
    <property type="term" value="P:carbohydrate metabolic process"/>
    <property type="evidence" value="ECO:0007669"/>
    <property type="project" value="InterPro"/>
</dbReference>
<proteinExistence type="inferred from homology"/>
<evidence type="ECO:0000256" key="5">
    <source>
        <dbReference type="RuleBase" id="RU000675"/>
    </source>
</evidence>
<sequence>MKFISVLATSTAIVFAAFDIVNAAAASYSSSSFTYNATDFLLDGKPFQMFAGQMDPQRIPHQYWRDRLQKARAMGLNSISSYIFWDQLETTKGIWNFTGENNVAQYFKIAQEEGLKILLRPGSYICGEHAWGGFPPWLMEEPGMVVRSYNKPFLAATKAYITRLAQELKPLLASNGGPIVLVQVENEYGSYSDDHQYTEALRDMWKAAGFNVPLYTNDGAGQSYLDGGVIPNVLAEVDGGGGDPQAAFAQRNKYTNKSSLGPLLDGEYYTTWLDLWGSDSPHQVTSASGAKTVMSDLAWIMNNKSSFSLYMFHGGTNFGFQAGADWSTVLTPVTTSYDYGAPLDESGRPNKLFYDIQKTIQAYMGNSTVFPSLPKETPMVAIPSVKMTPMASLFNSLPQPVKRKQVVNMEALGQADGYILYRTISSKTTNGTLDLGDYPRDRVLVYVNGKRQGLFDATYPLPQIVNVNVKPNDVLDLLVENQGRINYGPRIPDQRKGIVGNVTLDGNILENWSIYSLPLSNPSEFVSSKGKASNTTGDSPIFYQGHFNLKAVGDTFLDTKGWTKGVVWVNGYNLGRYWMIGPQQQLYLPGCWLHKGQNEIIIFELENTNSTTVTGVTTRTWGNNANPDVPITKSS</sequence>
<feature type="domain" description="Beta-galactosidase 1-like first all-beta" evidence="9">
    <location>
        <begin position="408"/>
        <end position="517"/>
    </location>
</feature>
<dbReference type="PRINTS" id="PR00742">
    <property type="entry name" value="GLHYDRLASE35"/>
</dbReference>
<organism evidence="11 12">
    <name type="scientific">Mortierella isabellina</name>
    <name type="common">Filamentous fungus</name>
    <name type="synonym">Umbelopsis isabellina</name>
    <dbReference type="NCBI Taxonomy" id="91625"/>
    <lineage>
        <taxon>Eukaryota</taxon>
        <taxon>Fungi</taxon>
        <taxon>Fungi incertae sedis</taxon>
        <taxon>Mucoromycota</taxon>
        <taxon>Mucoromycotina</taxon>
        <taxon>Umbelopsidomycetes</taxon>
        <taxon>Umbelopsidales</taxon>
        <taxon>Umbelopsidaceae</taxon>
        <taxon>Umbelopsis</taxon>
    </lineage>
</organism>
<keyword evidence="2 5" id="KW-0378">Hydrolase</keyword>
<dbReference type="EMBL" id="JAEPQZ010000004">
    <property type="protein sequence ID" value="KAG2182272.1"/>
    <property type="molecule type" value="Genomic_DNA"/>
</dbReference>
<dbReference type="InterPro" id="IPR001944">
    <property type="entry name" value="Glycoside_Hdrlase_35"/>
</dbReference>
<dbReference type="PANTHER" id="PTHR23421">
    <property type="entry name" value="BETA-GALACTOSIDASE RELATED"/>
    <property type="match status" value="1"/>
</dbReference>
<comment type="caution">
    <text evidence="11">The sequence shown here is derived from an EMBL/GenBank/DDBJ whole genome shotgun (WGS) entry which is preliminary data.</text>
</comment>
<comment type="catalytic activity">
    <reaction evidence="5">
        <text>Hydrolysis of terminal non-reducing beta-D-galactose residues in beta-D-galactosides.</text>
        <dbReference type="EC" id="3.2.1.23"/>
    </reaction>
</comment>
<dbReference type="OrthoDB" id="1657402at2759"/>
<evidence type="ECO:0000256" key="1">
    <source>
        <dbReference type="ARBA" id="ARBA00009809"/>
    </source>
</evidence>
<dbReference type="EC" id="3.2.1.23" evidence="5"/>
<dbReference type="InterPro" id="IPR017853">
    <property type="entry name" value="GH"/>
</dbReference>
<feature type="chain" id="PRO_5034213547" description="Beta-galactosidase" evidence="7">
    <location>
        <begin position="17"/>
        <end position="635"/>
    </location>
</feature>
<dbReference type="PIRSF" id="PIRSF006336">
    <property type="entry name" value="B-gal"/>
    <property type="match status" value="1"/>
</dbReference>
<evidence type="ECO:0000313" key="12">
    <source>
        <dbReference type="Proteomes" id="UP000654370"/>
    </source>
</evidence>
<dbReference type="Proteomes" id="UP000654370">
    <property type="component" value="Unassembled WGS sequence"/>
</dbReference>
<comment type="similarity">
    <text evidence="1 6">Belongs to the glycosyl hydrolase 35 family.</text>
</comment>
<evidence type="ECO:0000313" key="11">
    <source>
        <dbReference type="EMBL" id="KAG2182272.1"/>
    </source>
</evidence>
<evidence type="ECO:0000259" key="8">
    <source>
        <dbReference type="Pfam" id="PF01301"/>
    </source>
</evidence>
<evidence type="ECO:0000256" key="2">
    <source>
        <dbReference type="ARBA" id="ARBA00022801"/>
    </source>
</evidence>
<accession>A0A8H7UHU7</accession>
<feature type="signal peptide" evidence="7">
    <location>
        <begin position="1"/>
        <end position="16"/>
    </location>
</feature>
<feature type="active site" description="Nucleophile" evidence="4">
    <location>
        <position position="267"/>
    </location>
</feature>
<dbReference type="InterPro" id="IPR031330">
    <property type="entry name" value="Gly_Hdrlase_35_cat"/>
</dbReference>
<dbReference type="SUPFAM" id="SSF51445">
    <property type="entry name" value="(Trans)glycosidases"/>
    <property type="match status" value="1"/>
</dbReference>